<comment type="catalytic activity">
    <reaction evidence="10 11">
        <text>L-glutamyl-tRNA(Gln) + L-glutamine + ATP + H2O = L-glutaminyl-tRNA(Gln) + L-glutamate + ADP + phosphate + H(+)</text>
        <dbReference type="Rhea" id="RHEA:17521"/>
        <dbReference type="Rhea" id="RHEA-COMP:9681"/>
        <dbReference type="Rhea" id="RHEA-COMP:9684"/>
        <dbReference type="ChEBI" id="CHEBI:15377"/>
        <dbReference type="ChEBI" id="CHEBI:15378"/>
        <dbReference type="ChEBI" id="CHEBI:29985"/>
        <dbReference type="ChEBI" id="CHEBI:30616"/>
        <dbReference type="ChEBI" id="CHEBI:43474"/>
        <dbReference type="ChEBI" id="CHEBI:58359"/>
        <dbReference type="ChEBI" id="CHEBI:78520"/>
        <dbReference type="ChEBI" id="CHEBI:78521"/>
        <dbReference type="ChEBI" id="CHEBI:456216"/>
    </reaction>
</comment>
<evidence type="ECO:0000313" key="13">
    <source>
        <dbReference type="EMBL" id="AYF98649.1"/>
    </source>
</evidence>
<dbReference type="HAMAP" id="MF_00121">
    <property type="entry name" value="GatB"/>
    <property type="match status" value="1"/>
</dbReference>
<keyword evidence="7 11" id="KW-0648">Protein biosynthesis</keyword>
<comment type="catalytic activity">
    <reaction evidence="9 11">
        <text>L-aspartyl-tRNA(Asn) + L-glutamine + ATP + H2O = L-asparaginyl-tRNA(Asn) + L-glutamate + ADP + phosphate + 2 H(+)</text>
        <dbReference type="Rhea" id="RHEA:14513"/>
        <dbReference type="Rhea" id="RHEA-COMP:9674"/>
        <dbReference type="Rhea" id="RHEA-COMP:9677"/>
        <dbReference type="ChEBI" id="CHEBI:15377"/>
        <dbReference type="ChEBI" id="CHEBI:15378"/>
        <dbReference type="ChEBI" id="CHEBI:29985"/>
        <dbReference type="ChEBI" id="CHEBI:30616"/>
        <dbReference type="ChEBI" id="CHEBI:43474"/>
        <dbReference type="ChEBI" id="CHEBI:58359"/>
        <dbReference type="ChEBI" id="CHEBI:78515"/>
        <dbReference type="ChEBI" id="CHEBI:78516"/>
        <dbReference type="ChEBI" id="CHEBI:456216"/>
    </reaction>
</comment>
<dbReference type="InterPro" id="IPR017958">
    <property type="entry name" value="Gln-tRNA_amidoTrfase_suB_CS"/>
</dbReference>
<evidence type="ECO:0000259" key="12">
    <source>
        <dbReference type="SMART" id="SM00845"/>
    </source>
</evidence>
<dbReference type="SUPFAM" id="SSF89095">
    <property type="entry name" value="GatB/YqeY motif"/>
    <property type="match status" value="1"/>
</dbReference>
<dbReference type="GO" id="GO:0050566">
    <property type="term" value="F:asparaginyl-tRNA synthase (glutamine-hydrolyzing) activity"/>
    <property type="evidence" value="ECO:0007669"/>
    <property type="project" value="RHEA"/>
</dbReference>
<dbReference type="InterPro" id="IPR017959">
    <property type="entry name" value="Asn/Gln-tRNA_amidoTrfase_suB/E"/>
</dbReference>
<dbReference type="KEGG" id="lyd:D7I47_10520"/>
<feature type="domain" description="Asn/Gln amidotransferase" evidence="12">
    <location>
        <begin position="400"/>
        <end position="546"/>
    </location>
</feature>
<protein>
    <recommendedName>
        <fullName evidence="3 11">Aspartyl/glutamyl-tRNA(Asn/Gln) amidotransferase subunit B</fullName>
        <shortName evidence="11">Asp/Glu-ADT subunit B</shortName>
        <ecNumber evidence="11">6.3.5.-</ecNumber>
    </recommendedName>
</protein>
<dbReference type="SUPFAM" id="SSF55931">
    <property type="entry name" value="Glutamine synthetase/guanido kinase"/>
    <property type="match status" value="1"/>
</dbReference>
<evidence type="ECO:0000256" key="9">
    <source>
        <dbReference type="ARBA" id="ARBA00047380"/>
    </source>
</evidence>
<dbReference type="Pfam" id="PF02637">
    <property type="entry name" value="GatB_Yqey"/>
    <property type="match status" value="1"/>
</dbReference>
<dbReference type="InterPro" id="IPR014746">
    <property type="entry name" value="Gln_synth/guanido_kin_cat_dom"/>
</dbReference>
<dbReference type="InterPro" id="IPR023168">
    <property type="entry name" value="GatB_Yqey_C_2"/>
</dbReference>
<dbReference type="GO" id="GO:0005524">
    <property type="term" value="F:ATP binding"/>
    <property type="evidence" value="ECO:0007669"/>
    <property type="project" value="UniProtKB-KW"/>
</dbReference>
<dbReference type="GO" id="GO:0070681">
    <property type="term" value="P:glutaminyl-tRNAGln biosynthesis via transamidation"/>
    <property type="evidence" value="ECO:0007669"/>
    <property type="project" value="TreeGrafter"/>
</dbReference>
<dbReference type="PROSITE" id="PS01234">
    <property type="entry name" value="GATB"/>
    <property type="match status" value="1"/>
</dbReference>
<keyword evidence="14" id="KW-1185">Reference proteome</keyword>
<comment type="function">
    <text evidence="8 11">Allows the formation of correctly charged Asn-tRNA(Asn) or Gln-tRNA(Gln) through the transamidation of misacylated Asp-tRNA(Asn) or Glu-tRNA(Gln) in organisms which lack either or both of asparaginyl-tRNA or glutaminyl-tRNA synthetases. The reaction takes place in the presence of glutamine and ATP through an activated phospho-Asp-tRNA(Asn) or phospho-Glu-tRNA(Gln).</text>
</comment>
<dbReference type="InterPro" id="IPR003789">
    <property type="entry name" value="Asn/Gln_tRNA_amidoTrase-B-like"/>
</dbReference>
<dbReference type="GO" id="GO:0006412">
    <property type="term" value="P:translation"/>
    <property type="evidence" value="ECO:0007669"/>
    <property type="project" value="UniProtKB-UniRule"/>
</dbReference>
<comment type="subunit">
    <text evidence="2 11">Heterotrimer of A, B and C subunits.</text>
</comment>
<dbReference type="SMART" id="SM00845">
    <property type="entry name" value="GatB_Yqey"/>
    <property type="match status" value="1"/>
</dbReference>
<evidence type="ECO:0000256" key="10">
    <source>
        <dbReference type="ARBA" id="ARBA00047913"/>
    </source>
</evidence>
<dbReference type="EMBL" id="CP032630">
    <property type="protein sequence ID" value="AYF98649.1"/>
    <property type="molecule type" value="Genomic_DNA"/>
</dbReference>
<dbReference type="PANTHER" id="PTHR11659">
    <property type="entry name" value="GLUTAMYL-TRNA GLN AMIDOTRANSFERASE SUBUNIT B MITOCHONDRIAL AND PROKARYOTIC PET112-RELATED"/>
    <property type="match status" value="1"/>
</dbReference>
<dbReference type="Gene3D" id="1.10.10.410">
    <property type="match status" value="1"/>
</dbReference>
<sequence length="549" mass="59518">MAKPDLMDFDKALELFEPVLGFEVHVELSTATKMFSDAPNPAAPGGFGAGPNTQITPLCLGLPGSLPVVNEKAIEYSISLGLALGCQIAPSSRFARKNYFYPDLAKNYQISQYDEPIAFEGSVEVELEDGTIVTVPIERAHMEEDAGKLTHMGGATGRIHGAEYSLVDYNRAGVPLVEIVTKPIFGAEHRAPEVAKAYVSTIRDIVRALGISEARMERGNLRCDANVSLRPRSVPAATQVVEERPSQVVEERAAEDGTRLETTATPTHLDASIDPHPEVKLGIRTETKNVNSFRSVERAVRYEIQRQAAILAAGGSITQETRHWHEDRGVTSAGRPKSDADDYRYFPEPDLLPIEPSPELIEQLRAALPESPTVRRRRLQEAWGFTDLEFRDVKNAGLLVEVEETVAAGAAPAQARKWWTGEIARIANSRSAEPAELVSPLHVSELIALVESGDLTDRLARQVLEGVIEGEGRPSEVVESRGLKVVSDDGALIAAIDEALAAQPDVLEKIRDGKVQAAGAVIGAVMKAMRGSADAARVRELVLERATGE</sequence>
<dbReference type="Proteomes" id="UP000278886">
    <property type="component" value="Chromosome"/>
</dbReference>
<keyword evidence="4 11" id="KW-0436">Ligase</keyword>
<dbReference type="InterPro" id="IPR006075">
    <property type="entry name" value="Asn/Gln-tRNA_Trfase_suB/E_cat"/>
</dbReference>
<evidence type="ECO:0000313" key="14">
    <source>
        <dbReference type="Proteomes" id="UP000278886"/>
    </source>
</evidence>
<reference evidence="14" key="1">
    <citation type="submission" date="2018-09" db="EMBL/GenBank/DDBJ databases">
        <title>Genome sequencing of strain 2DFWR-13.</title>
        <authorList>
            <person name="Heo J."/>
            <person name="Kim S.-J."/>
            <person name="Kwon S.-W."/>
        </authorList>
    </citation>
    <scope>NUCLEOTIDE SEQUENCE [LARGE SCALE GENOMIC DNA]</scope>
    <source>
        <strain evidence="14">2DFWR-13</strain>
    </source>
</reference>
<evidence type="ECO:0000256" key="4">
    <source>
        <dbReference type="ARBA" id="ARBA00022598"/>
    </source>
</evidence>
<accession>A0A387BCN5</accession>
<evidence type="ECO:0000256" key="11">
    <source>
        <dbReference type="HAMAP-Rule" id="MF_00121"/>
    </source>
</evidence>
<proteinExistence type="inferred from homology"/>
<dbReference type="InterPro" id="IPR018027">
    <property type="entry name" value="Asn/Gln_amidotransferase"/>
</dbReference>
<evidence type="ECO:0000256" key="8">
    <source>
        <dbReference type="ARBA" id="ARBA00024799"/>
    </source>
</evidence>
<dbReference type="PANTHER" id="PTHR11659:SF0">
    <property type="entry name" value="GLUTAMYL-TRNA(GLN) AMIDOTRANSFERASE SUBUNIT B, MITOCHONDRIAL"/>
    <property type="match status" value="1"/>
</dbReference>
<name>A0A387BCN5_9MICO</name>
<evidence type="ECO:0000256" key="2">
    <source>
        <dbReference type="ARBA" id="ARBA00011123"/>
    </source>
</evidence>
<dbReference type="RefSeq" id="WP_120762996.1">
    <property type="nucleotide sequence ID" value="NZ_CP032630.1"/>
</dbReference>
<gene>
    <name evidence="11" type="primary">gatB</name>
    <name evidence="13" type="ORF">D7I47_10520</name>
</gene>
<evidence type="ECO:0000256" key="6">
    <source>
        <dbReference type="ARBA" id="ARBA00022840"/>
    </source>
</evidence>
<keyword evidence="5 11" id="KW-0547">Nucleotide-binding</keyword>
<dbReference type="GO" id="GO:0050567">
    <property type="term" value="F:glutaminyl-tRNA synthase (glutamine-hydrolyzing) activity"/>
    <property type="evidence" value="ECO:0007669"/>
    <property type="project" value="UniProtKB-UniRule"/>
</dbReference>
<dbReference type="AlphaFoldDB" id="A0A387BCN5"/>
<evidence type="ECO:0000256" key="5">
    <source>
        <dbReference type="ARBA" id="ARBA00022741"/>
    </source>
</evidence>
<dbReference type="EC" id="6.3.5.-" evidence="11"/>
<comment type="similarity">
    <text evidence="1 11">Belongs to the GatB/GatE family. GatB subfamily.</text>
</comment>
<dbReference type="InterPro" id="IPR004413">
    <property type="entry name" value="GatB"/>
</dbReference>
<evidence type="ECO:0000256" key="3">
    <source>
        <dbReference type="ARBA" id="ARBA00016923"/>
    </source>
</evidence>
<dbReference type="GO" id="GO:0016740">
    <property type="term" value="F:transferase activity"/>
    <property type="evidence" value="ECO:0007669"/>
    <property type="project" value="UniProtKB-KW"/>
</dbReference>
<evidence type="ECO:0000256" key="7">
    <source>
        <dbReference type="ARBA" id="ARBA00022917"/>
    </source>
</evidence>
<dbReference type="OrthoDB" id="9804078at2"/>
<evidence type="ECO:0000256" key="1">
    <source>
        <dbReference type="ARBA" id="ARBA00005306"/>
    </source>
</evidence>
<organism evidence="13 14">
    <name type="scientific">Protaetiibacter intestinalis</name>
    <dbReference type="NCBI Taxonomy" id="2419774"/>
    <lineage>
        <taxon>Bacteria</taxon>
        <taxon>Bacillati</taxon>
        <taxon>Actinomycetota</taxon>
        <taxon>Actinomycetes</taxon>
        <taxon>Micrococcales</taxon>
        <taxon>Microbacteriaceae</taxon>
        <taxon>Protaetiibacter</taxon>
    </lineage>
</organism>
<dbReference type="Pfam" id="PF02934">
    <property type="entry name" value="GatB_N"/>
    <property type="match status" value="2"/>
</dbReference>
<keyword evidence="13" id="KW-0808">Transferase</keyword>
<keyword evidence="6 11" id="KW-0067">ATP-binding</keyword>